<proteinExistence type="predicted"/>
<sequence>MKIQHTTESFGSPGPASHRPPASEAGAAQADGAASAARTLRVLHVAETIKGGVATYLETLDKTSHHENRFLIPGGQVECTAIAPAKLLTFKGNGRLSRAIHLFKALHESLRRDRYDLLHLHSSLAGYVYTARRLMLLPSPPAVYCAHGWSFLRETSRLEHWLCRALDYLTGRLSGGIIHISGTEQERAAFIPNANQAIVYNPIDPHYIAAPPATAERPANSVLFVGRLDYQKGFDVLYRAFLDPALKDCQLLVAGSSVLADSTYAETANIRFLGWQNQQSLFELYGRAALTIMPSRWEGFGLVAIESLARGTPVLVNRTGSLPEIVAPVGLVADLSSPEKIVEQVRNALGMPARHTPEALHEFVRERFAPDRFARDLSAFYNRTLNLCEHRAEARPSR</sequence>
<dbReference type="Proteomes" id="UP001163624">
    <property type="component" value="Chromosome"/>
</dbReference>
<keyword evidence="1" id="KW-0808">Transferase</keyword>
<feature type="domain" description="Glycosyl transferase family 1" evidence="3">
    <location>
        <begin position="220"/>
        <end position="355"/>
    </location>
</feature>
<evidence type="ECO:0000256" key="2">
    <source>
        <dbReference type="SAM" id="MobiDB-lite"/>
    </source>
</evidence>
<evidence type="ECO:0000313" key="5">
    <source>
        <dbReference type="EMBL" id="WAI48307.1"/>
    </source>
</evidence>
<dbReference type="Gene3D" id="3.40.50.2000">
    <property type="entry name" value="Glycogen Phosphorylase B"/>
    <property type="match status" value="2"/>
</dbReference>
<keyword evidence="6" id="KW-1185">Reference proteome</keyword>
<reference evidence="5" key="1">
    <citation type="submission" date="2022-11" db="EMBL/GenBank/DDBJ databases">
        <title>Pseudomonas triclosanedens sp. nov., a triclosan degrader isolated from activated sludge.</title>
        <authorList>
            <person name="Yin Y."/>
            <person name="Lu Z."/>
        </authorList>
    </citation>
    <scope>NUCLEOTIDE SEQUENCE</scope>
    <source>
        <strain evidence="5">ZM23</strain>
    </source>
</reference>
<dbReference type="InterPro" id="IPR001296">
    <property type="entry name" value="Glyco_trans_1"/>
</dbReference>
<feature type="compositionally biased region" description="Polar residues" evidence="2">
    <location>
        <begin position="1"/>
        <end position="10"/>
    </location>
</feature>
<dbReference type="Pfam" id="PF13439">
    <property type="entry name" value="Glyco_transf_4"/>
    <property type="match status" value="1"/>
</dbReference>
<feature type="compositionally biased region" description="Low complexity" evidence="2">
    <location>
        <begin position="22"/>
        <end position="31"/>
    </location>
</feature>
<accession>A0ABY6ZUQ1</accession>
<protein>
    <submittedName>
        <fullName evidence="5">Glycosyltransferase family 4 protein</fullName>
    </submittedName>
</protein>
<organism evidence="5 6">
    <name type="scientific">Pseudomonas triclosanedens</name>
    <dbReference type="NCBI Taxonomy" id="2961893"/>
    <lineage>
        <taxon>Bacteria</taxon>
        <taxon>Pseudomonadati</taxon>
        <taxon>Pseudomonadota</taxon>
        <taxon>Gammaproteobacteria</taxon>
        <taxon>Pseudomonadales</taxon>
        <taxon>Pseudomonadaceae</taxon>
        <taxon>Pseudomonas</taxon>
    </lineage>
</organism>
<evidence type="ECO:0000313" key="6">
    <source>
        <dbReference type="Proteomes" id="UP001163624"/>
    </source>
</evidence>
<evidence type="ECO:0000256" key="1">
    <source>
        <dbReference type="ARBA" id="ARBA00022679"/>
    </source>
</evidence>
<dbReference type="SUPFAM" id="SSF53756">
    <property type="entry name" value="UDP-Glycosyltransferase/glycogen phosphorylase"/>
    <property type="match status" value="1"/>
</dbReference>
<dbReference type="Pfam" id="PF00534">
    <property type="entry name" value="Glycos_transf_1"/>
    <property type="match status" value="1"/>
</dbReference>
<dbReference type="EMBL" id="CP113432">
    <property type="protein sequence ID" value="WAI48307.1"/>
    <property type="molecule type" value="Genomic_DNA"/>
</dbReference>
<dbReference type="RefSeq" id="WP_254470730.1">
    <property type="nucleotide sequence ID" value="NZ_CP113432.1"/>
</dbReference>
<feature type="region of interest" description="Disordered" evidence="2">
    <location>
        <begin position="1"/>
        <end position="31"/>
    </location>
</feature>
<evidence type="ECO:0000259" key="4">
    <source>
        <dbReference type="Pfam" id="PF13439"/>
    </source>
</evidence>
<gene>
    <name evidence="5" type="ORF">OU419_21465</name>
</gene>
<dbReference type="PANTHER" id="PTHR46401">
    <property type="entry name" value="GLYCOSYLTRANSFERASE WBBK-RELATED"/>
    <property type="match status" value="1"/>
</dbReference>
<dbReference type="InterPro" id="IPR028098">
    <property type="entry name" value="Glyco_trans_4-like_N"/>
</dbReference>
<name>A0ABY6ZUQ1_9PSED</name>
<feature type="domain" description="Glycosyltransferase subfamily 4-like N-terminal" evidence="4">
    <location>
        <begin position="86"/>
        <end position="205"/>
    </location>
</feature>
<dbReference type="CDD" id="cd03801">
    <property type="entry name" value="GT4_PimA-like"/>
    <property type="match status" value="1"/>
</dbReference>
<dbReference type="PANTHER" id="PTHR46401:SF2">
    <property type="entry name" value="GLYCOSYLTRANSFERASE WBBK-RELATED"/>
    <property type="match status" value="1"/>
</dbReference>
<evidence type="ECO:0000259" key="3">
    <source>
        <dbReference type="Pfam" id="PF00534"/>
    </source>
</evidence>